<dbReference type="SMART" id="SM00382">
    <property type="entry name" value="AAA"/>
    <property type="match status" value="1"/>
</dbReference>
<gene>
    <name evidence="3" type="ORF">Athai_53440</name>
</gene>
<feature type="compositionally biased region" description="Basic and acidic residues" evidence="1">
    <location>
        <begin position="15"/>
        <end position="24"/>
    </location>
</feature>
<evidence type="ECO:0000259" key="2">
    <source>
        <dbReference type="SMART" id="SM00382"/>
    </source>
</evidence>
<dbReference type="InterPro" id="IPR045969">
    <property type="entry name" value="DUF5925"/>
</dbReference>
<dbReference type="InterPro" id="IPR027417">
    <property type="entry name" value="P-loop_NTPase"/>
</dbReference>
<organism evidence="3 4">
    <name type="scientific">Actinocatenispora thailandica</name>
    <dbReference type="NCBI Taxonomy" id="227318"/>
    <lineage>
        <taxon>Bacteria</taxon>
        <taxon>Bacillati</taxon>
        <taxon>Actinomycetota</taxon>
        <taxon>Actinomycetes</taxon>
        <taxon>Micromonosporales</taxon>
        <taxon>Micromonosporaceae</taxon>
        <taxon>Actinocatenispora</taxon>
    </lineage>
</organism>
<dbReference type="EMBL" id="AP023355">
    <property type="protein sequence ID" value="BCJ37841.1"/>
    <property type="molecule type" value="Genomic_DNA"/>
</dbReference>
<dbReference type="GO" id="GO:0005524">
    <property type="term" value="F:ATP binding"/>
    <property type="evidence" value="ECO:0007669"/>
    <property type="project" value="InterPro"/>
</dbReference>
<sequence length="419" mass="45357">MSIPHQTLDAQAAHQTDDAPDPHRTGVAPDPGQAPDRPAGADDVARPAGADDVARSEGADDVSRVLPIRLTADDSDEPFDVIDALTLIRFTNGEQPFARTVRLDRVKPDATLIPPDGRLLRGVREDTRRSQLVTGTGWTLRAVRWHSGGGEVTVTAESEQLADQVLERAIAGAAAEEKPPTDTVEMGFWYHSSRRGAYRTTRSIAAADWADIRRNYSRPVSAALDSLMTLTAETVTGRLLLLHGPPGTGKTTALRSLARAWRDWCQVDCVLDPDKLFGEPSYLMDLVIGDDSDDGRWRLLLLEDCDELVRGEAKYATGQALSRLLNLTDGLLGQGRNVMVGITTNEDLQQLHPAVVRAGRCLAQVEVGPLAADEAQQWLGDTTSAPPGGATLADLFALRSGRRPVELRQEPEPAGGFYL</sequence>
<dbReference type="InterPro" id="IPR003593">
    <property type="entry name" value="AAA+_ATPase"/>
</dbReference>
<dbReference type="InterPro" id="IPR003959">
    <property type="entry name" value="ATPase_AAA_core"/>
</dbReference>
<accession>A0A7R7DU67</accession>
<dbReference type="Pfam" id="PF00004">
    <property type="entry name" value="AAA"/>
    <property type="match status" value="1"/>
</dbReference>
<dbReference type="SUPFAM" id="SSF52540">
    <property type="entry name" value="P-loop containing nucleoside triphosphate hydrolases"/>
    <property type="match status" value="1"/>
</dbReference>
<evidence type="ECO:0000256" key="1">
    <source>
        <dbReference type="SAM" id="MobiDB-lite"/>
    </source>
</evidence>
<keyword evidence="4" id="KW-1185">Reference proteome</keyword>
<feature type="domain" description="AAA+ ATPase" evidence="2">
    <location>
        <begin position="236"/>
        <end position="369"/>
    </location>
</feature>
<name>A0A7R7DU67_9ACTN</name>
<dbReference type="GO" id="GO:0016887">
    <property type="term" value="F:ATP hydrolysis activity"/>
    <property type="evidence" value="ECO:0007669"/>
    <property type="project" value="InterPro"/>
</dbReference>
<dbReference type="KEGG" id="atl:Athai_53440"/>
<reference evidence="3 4" key="1">
    <citation type="submission" date="2020-08" db="EMBL/GenBank/DDBJ databases">
        <title>Whole genome shotgun sequence of Actinocatenispora thailandica NBRC 105041.</title>
        <authorList>
            <person name="Komaki H."/>
            <person name="Tamura T."/>
        </authorList>
    </citation>
    <scope>NUCLEOTIDE SEQUENCE [LARGE SCALE GENOMIC DNA]</scope>
    <source>
        <strain evidence="3 4">NBRC 105041</strain>
    </source>
</reference>
<evidence type="ECO:0000313" key="4">
    <source>
        <dbReference type="Proteomes" id="UP000611640"/>
    </source>
</evidence>
<dbReference type="Gene3D" id="3.40.50.300">
    <property type="entry name" value="P-loop containing nucleotide triphosphate hydrolases"/>
    <property type="match status" value="1"/>
</dbReference>
<protein>
    <recommendedName>
        <fullName evidence="2">AAA+ ATPase domain-containing protein</fullName>
    </recommendedName>
</protein>
<feature type="region of interest" description="Disordered" evidence="1">
    <location>
        <begin position="1"/>
        <end position="59"/>
    </location>
</feature>
<dbReference type="AlphaFoldDB" id="A0A7R7DU67"/>
<dbReference type="Pfam" id="PF19347">
    <property type="entry name" value="DUF5925"/>
    <property type="match status" value="1"/>
</dbReference>
<evidence type="ECO:0000313" key="3">
    <source>
        <dbReference type="EMBL" id="BCJ37841.1"/>
    </source>
</evidence>
<proteinExistence type="predicted"/>
<dbReference type="Proteomes" id="UP000611640">
    <property type="component" value="Chromosome"/>
</dbReference>
<dbReference type="RefSeq" id="WP_239157177.1">
    <property type="nucleotide sequence ID" value="NZ_AP023355.1"/>
</dbReference>